<feature type="region of interest" description="Disordered" evidence="1">
    <location>
        <begin position="379"/>
        <end position="420"/>
    </location>
</feature>
<keyword evidence="3" id="KW-0969">Cilium</keyword>
<protein>
    <submittedName>
        <fullName evidence="3">Flagellar hook-length control protein FliK</fullName>
    </submittedName>
</protein>
<feature type="compositionally biased region" description="Basic and acidic residues" evidence="1">
    <location>
        <begin position="400"/>
        <end position="420"/>
    </location>
</feature>
<accession>A0A3B0XZ62</accession>
<feature type="domain" description="Flagellar hook-length control protein-like C-terminal" evidence="2">
    <location>
        <begin position="307"/>
        <end position="389"/>
    </location>
</feature>
<keyword evidence="3" id="KW-0966">Cell projection</keyword>
<dbReference type="InterPro" id="IPR052563">
    <property type="entry name" value="FliK"/>
</dbReference>
<gene>
    <name evidence="3" type="ORF">MNBD_GAMMA08-2857</name>
</gene>
<feature type="compositionally biased region" description="Low complexity" evidence="1">
    <location>
        <begin position="382"/>
        <end position="394"/>
    </location>
</feature>
<dbReference type="EMBL" id="UOFH01000187">
    <property type="protein sequence ID" value="VAW61564.1"/>
    <property type="molecule type" value="Genomic_DNA"/>
</dbReference>
<evidence type="ECO:0000313" key="3">
    <source>
        <dbReference type="EMBL" id="VAW61564.1"/>
    </source>
</evidence>
<dbReference type="AlphaFoldDB" id="A0A3B0XZ62"/>
<dbReference type="Gene3D" id="3.30.750.140">
    <property type="match status" value="1"/>
</dbReference>
<sequence length="432" mass="46750">MELLQKVDVKAPVSLDKSQENMRVSGDENIDDSANNPSFDEQLNKQLNQTKDNTKEIKTEVNQQDKAPVDDASEMPAALDALASQPDARVDIKLSDTLLLTPKKPSQQADLSTPESDTLLPQAGSGLPLSSEISPVNNVLGNQNTPLNSTIIVQTPVKNVTQNSLENIQTARQQKSDVINKTNAVLTEQNIKQESTPPKIVNAPLNLNANVSEKINVQDARYAKIMSEGPTADVIAQSTRLQRVPLTTAVSQTLSSAKNSVPVFSVESAGVLNNAASTNNTGQINNTFNSTITTPVQNPNWSQQMTQQVSYMVKGGFQQAEIKLNPANLGPMEIKLIINDDQASVNFVAQHAQVRDVIDSAMPRLKEMLEQQGLNLSDANVSTQSEQQQASANEQSEEGGELKESFIEEPHESKASKSEEVINVSSGVSLFA</sequence>
<dbReference type="InterPro" id="IPR038610">
    <property type="entry name" value="FliK-like_C_sf"/>
</dbReference>
<name>A0A3B0XZ62_9ZZZZ</name>
<dbReference type="InterPro" id="IPR021136">
    <property type="entry name" value="Flagellar_hook_control-like_C"/>
</dbReference>
<dbReference type="Pfam" id="PF02120">
    <property type="entry name" value="Flg_hook"/>
    <property type="match status" value="1"/>
</dbReference>
<reference evidence="3" key="1">
    <citation type="submission" date="2018-06" db="EMBL/GenBank/DDBJ databases">
        <authorList>
            <person name="Zhirakovskaya E."/>
        </authorList>
    </citation>
    <scope>NUCLEOTIDE SEQUENCE</scope>
</reference>
<dbReference type="PANTHER" id="PTHR37533:SF2">
    <property type="entry name" value="FLAGELLAR HOOK-LENGTH CONTROL PROTEIN"/>
    <property type="match status" value="1"/>
</dbReference>
<dbReference type="CDD" id="cd17470">
    <property type="entry name" value="T3SS_Flik_C"/>
    <property type="match status" value="1"/>
</dbReference>
<evidence type="ECO:0000259" key="2">
    <source>
        <dbReference type="Pfam" id="PF02120"/>
    </source>
</evidence>
<organism evidence="3">
    <name type="scientific">hydrothermal vent metagenome</name>
    <dbReference type="NCBI Taxonomy" id="652676"/>
    <lineage>
        <taxon>unclassified sequences</taxon>
        <taxon>metagenomes</taxon>
        <taxon>ecological metagenomes</taxon>
    </lineage>
</organism>
<feature type="region of interest" description="Disordered" evidence="1">
    <location>
        <begin position="1"/>
        <end position="71"/>
    </location>
</feature>
<dbReference type="PANTHER" id="PTHR37533">
    <property type="entry name" value="FLAGELLAR HOOK-LENGTH CONTROL PROTEIN"/>
    <property type="match status" value="1"/>
</dbReference>
<proteinExistence type="predicted"/>
<keyword evidence="3" id="KW-0282">Flagellum</keyword>
<feature type="compositionally biased region" description="Polar residues" evidence="1">
    <location>
        <begin position="32"/>
        <end position="51"/>
    </location>
</feature>
<evidence type="ECO:0000256" key="1">
    <source>
        <dbReference type="SAM" id="MobiDB-lite"/>
    </source>
</evidence>